<dbReference type="EMBL" id="CP074647">
    <property type="protein sequence ID" value="QVS44668.1"/>
    <property type="molecule type" value="Genomic_DNA"/>
</dbReference>
<sequence>MNPIIWVVFTLLALDAIREVMGVSSLTGLW</sequence>
<evidence type="ECO:0000313" key="9">
    <source>
        <dbReference type="EMBL" id="QXR61821.1"/>
    </source>
</evidence>
<evidence type="ECO:0000313" key="13">
    <source>
        <dbReference type="EMBL" id="SUH37581.1"/>
    </source>
</evidence>
<evidence type="ECO:0000313" key="1">
    <source>
        <dbReference type="EMBL" id="QVS44668.1"/>
    </source>
</evidence>
<evidence type="ECO:0000313" key="4">
    <source>
        <dbReference type="EMBL" id="QWI78637.1"/>
    </source>
</evidence>
<dbReference type="EMBL" id="LR134149">
    <property type="protein sequence ID" value="VEA34833.1"/>
    <property type="molecule type" value="Genomic_DNA"/>
</dbReference>
<reference evidence="1" key="3">
    <citation type="submission" date="2018-07" db="EMBL/GenBank/DDBJ databases">
        <authorList>
            <consortium name="GenomeTrakr network: Whole genome sequencing for foodborne pathogen traceback"/>
        </authorList>
    </citation>
    <scope>NUCLEOTIDE SEQUENCE</scope>
    <source>
        <strain evidence="4">CFSAN001999</strain>
        <strain evidence="3">CFSAN002014</strain>
        <strain evidence="2">CFSAN002017</strain>
        <strain evidence="1">CFSAN029662</strain>
    </source>
</reference>
<evidence type="ECO:0000313" key="5">
    <source>
        <dbReference type="EMBL" id="QXR38265.1"/>
    </source>
</evidence>
<dbReference type="EMBL" id="UGXT01000002">
    <property type="protein sequence ID" value="SUH37581.1"/>
    <property type="molecule type" value="Genomic_DNA"/>
</dbReference>
<dbReference type="EMBL" id="CP074665">
    <property type="protein sequence ID" value="QWI63806.1"/>
    <property type="molecule type" value="Genomic_DNA"/>
</dbReference>
<dbReference type="EMBL" id="CP077706">
    <property type="protein sequence ID" value="QXR70737.1"/>
    <property type="molecule type" value="Genomic_DNA"/>
</dbReference>
<dbReference type="AlphaFoldDB" id="A0A379WUY6"/>
<dbReference type="Proteomes" id="UP000254712">
    <property type="component" value="Unassembled WGS sequence"/>
</dbReference>
<evidence type="ECO:0000313" key="14">
    <source>
        <dbReference type="EMBL" id="VEA34833.1"/>
    </source>
</evidence>
<evidence type="ECO:0000313" key="10">
    <source>
        <dbReference type="EMBL" id="QXR66135.1"/>
    </source>
</evidence>
<organism evidence="13 15">
    <name type="scientific">Salmonella enterica I</name>
    <dbReference type="NCBI Taxonomy" id="59201"/>
    <lineage>
        <taxon>Bacteria</taxon>
        <taxon>Pseudomonadati</taxon>
        <taxon>Pseudomonadota</taxon>
        <taxon>Gammaproteobacteria</taxon>
        <taxon>Enterobacterales</taxon>
        <taxon>Enterobacteriaceae</taxon>
        <taxon>Salmonella</taxon>
    </lineage>
</organism>
<evidence type="ECO:0000313" key="16">
    <source>
        <dbReference type="Proteomes" id="UP000277214"/>
    </source>
</evidence>
<name>A0A379WUY6_SALET</name>
<reference evidence="13 15" key="2">
    <citation type="submission" date="2018-06" db="EMBL/GenBank/DDBJ databases">
        <authorList>
            <consortium name="Pathogen Informatics"/>
            <person name="Doyle S."/>
        </authorList>
    </citation>
    <scope>NUCLEOTIDE SEQUENCE [LARGE SCALE GENOMIC DNA]</scope>
    <source>
        <strain evidence="13 15">NCTC8261</strain>
    </source>
</reference>
<dbReference type="EMBL" id="CP074675">
    <property type="protein sequence ID" value="QWI78637.1"/>
    <property type="molecule type" value="Genomic_DNA"/>
</dbReference>
<accession>A0A379WUY6</accession>
<dbReference type="Proteomes" id="UP000277214">
    <property type="component" value="Chromosome 1"/>
</dbReference>
<proteinExistence type="predicted"/>
<dbReference type="EMBL" id="CP077710">
    <property type="protein sequence ID" value="QXR75348.1"/>
    <property type="molecule type" value="Genomic_DNA"/>
</dbReference>
<evidence type="ECO:0000313" key="15">
    <source>
        <dbReference type="Proteomes" id="UP000254712"/>
    </source>
</evidence>
<protein>
    <submittedName>
        <fullName evidence="1">KPN_01571 family protein</fullName>
    </submittedName>
</protein>
<evidence type="ECO:0000313" key="12">
    <source>
        <dbReference type="EMBL" id="QXR75348.1"/>
    </source>
</evidence>
<dbReference type="RefSeq" id="WP_001068154.1">
    <property type="nucleotide sequence ID" value="NZ_BAABQQ010000007.1"/>
</dbReference>
<dbReference type="EMBL" id="CP077693">
    <property type="protein sequence ID" value="QXR47528.1"/>
    <property type="molecule type" value="Genomic_DNA"/>
</dbReference>
<evidence type="ECO:0000313" key="2">
    <source>
        <dbReference type="EMBL" id="QVT06526.1"/>
    </source>
</evidence>
<evidence type="ECO:0000313" key="6">
    <source>
        <dbReference type="EMBL" id="QXR47528.1"/>
    </source>
</evidence>
<dbReference type="NCBIfam" id="NF033695">
    <property type="entry name" value="trnsprt_adja_30"/>
    <property type="match status" value="1"/>
</dbReference>
<evidence type="ECO:0000313" key="8">
    <source>
        <dbReference type="EMBL" id="QXR57172.1"/>
    </source>
</evidence>
<dbReference type="EMBL" id="CP074671">
    <property type="protein sequence ID" value="QVT06526.1"/>
    <property type="molecule type" value="Genomic_DNA"/>
</dbReference>
<reference evidence="1" key="5">
    <citation type="submission" date="2021-05" db="EMBL/GenBank/DDBJ databases">
        <title>Whole genome PacBio Sequel sequence of Salmonella enterica subsp. enterica.</title>
        <authorList>
            <person name="Hoffmann M."/>
            <person name="Balkey M."/>
            <person name="Luo Y."/>
        </authorList>
    </citation>
    <scope>NUCLEOTIDE SEQUENCE</scope>
    <source>
        <strain evidence="4">CFSAN001999</strain>
        <strain evidence="3">CFSAN002014</strain>
        <strain evidence="2">CFSAN002017</strain>
        <strain evidence="1">CFSAN029662</strain>
    </source>
</reference>
<gene>
    <name evidence="11" type="ORF">DAX52_011965</name>
    <name evidence="9" type="ORF">DAX60_011825</name>
    <name evidence="7" type="ORF">DAX72_011720</name>
    <name evidence="12" type="ORF">DAX88_013040</name>
    <name evidence="5" type="ORF">DAX98_013205</name>
    <name evidence="6" type="ORF">DAY14_012475</name>
    <name evidence="8" type="ORF">DAY16_012475</name>
    <name evidence="10" type="ORF">DBO17_011975</name>
    <name evidence="13" type="ORF">NCTC8261_03880</name>
    <name evidence="14" type="ORF">NCTC8272_01586</name>
    <name evidence="1" type="ORF">VL99_12040</name>
    <name evidence="3" type="ORF">XB36_011195</name>
    <name evidence="4" type="ORF">XB40_011825</name>
    <name evidence="2" type="ORF">XE93_11800</name>
</gene>
<dbReference type="EMBL" id="CP077702">
    <property type="protein sequence ID" value="QXR61821.1"/>
    <property type="molecule type" value="Genomic_DNA"/>
</dbReference>
<reference evidence="5" key="6">
    <citation type="submission" date="2021-05" db="EMBL/GenBank/DDBJ databases">
        <title>Whole genome sequencing of cultured pathogen.</title>
        <authorList>
            <person name="Hoffmann M."/>
            <person name="Balkey M."/>
            <person name="Luo Y."/>
        </authorList>
    </citation>
    <scope>NUCLEOTIDE SEQUENCE</scope>
    <source>
        <strain evidence="12">CFSAN058540</strain>
        <strain evidence="11">CFSAN058545</strain>
        <strain evidence="10">CFSAN058565</strain>
        <strain evidence="9">CFSAN058588</strain>
        <strain evidence="8">CFSAN058591</strain>
        <strain evidence="7">CFSAN058598</strain>
        <strain evidence="6">CFSAN058605</strain>
        <strain evidence="5">CFSAN058620</strain>
    </source>
</reference>
<reference evidence="5" key="1">
    <citation type="submission" date="2018-04" db="EMBL/GenBank/DDBJ databases">
        <authorList>
            <person name="Bell R."/>
        </authorList>
    </citation>
    <scope>NUCLEOTIDE SEQUENCE</scope>
    <source>
        <strain evidence="12">CFSAN058540</strain>
        <strain evidence="11">CFSAN058545</strain>
        <strain evidence="10">CFSAN058565</strain>
        <strain evidence="9">CFSAN058588</strain>
        <strain evidence="8">CFSAN058591</strain>
        <strain evidence="7">CFSAN058598</strain>
        <strain evidence="6">CFSAN058605</strain>
        <strain evidence="5">CFSAN058620</strain>
    </source>
</reference>
<reference evidence="14 16" key="4">
    <citation type="submission" date="2018-12" db="EMBL/GenBank/DDBJ databases">
        <authorList>
            <consortium name="Pathogen Informatics"/>
        </authorList>
    </citation>
    <scope>NUCLEOTIDE SEQUENCE [LARGE SCALE GENOMIC DNA]</scope>
    <source>
        <strain evidence="14 16">NCTC8272</strain>
    </source>
</reference>
<dbReference type="EMBL" id="CP077704">
    <property type="protein sequence ID" value="QXR66135.1"/>
    <property type="molecule type" value="Genomic_DNA"/>
</dbReference>
<evidence type="ECO:0000313" key="7">
    <source>
        <dbReference type="EMBL" id="QXR52481.1"/>
    </source>
</evidence>
<dbReference type="EMBL" id="CP077699">
    <property type="protein sequence ID" value="QXR57172.1"/>
    <property type="molecule type" value="Genomic_DNA"/>
</dbReference>
<evidence type="ECO:0000313" key="3">
    <source>
        <dbReference type="EMBL" id="QWI63806.1"/>
    </source>
</evidence>
<dbReference type="EMBL" id="CP077696">
    <property type="protein sequence ID" value="QXR52481.1"/>
    <property type="molecule type" value="Genomic_DNA"/>
</dbReference>
<dbReference type="EMBL" id="CP077691">
    <property type="protein sequence ID" value="QXR38265.1"/>
    <property type="molecule type" value="Genomic_DNA"/>
</dbReference>
<evidence type="ECO:0000313" key="11">
    <source>
        <dbReference type="EMBL" id="QXR70737.1"/>
    </source>
</evidence>